<dbReference type="InterPro" id="IPR026564">
    <property type="entry name" value="Transcrip_reg_TACO1-like_dom3"/>
</dbReference>
<name>A0A2M8LD40_9BACT</name>
<sequence>MSGHNKWSQIKHKKAKTDGAKSKLYSKYSKLISAEAQKVNGDRTSASLRALIDRAKAEDVTNDVIERAIKKASEPGTTLEYILYESYGPGGCALMIEALTQNKNKAAQEVKHILSDNGFSLATPGSASWAFTREGSIWKPSMTIDLSDEDLIVLEKLVGDLENNEEVQDVFTNVE</sequence>
<dbReference type="Pfam" id="PF01709">
    <property type="entry name" value="Transcrip_reg"/>
    <property type="match status" value="1"/>
</dbReference>
<evidence type="ECO:0000259" key="5">
    <source>
        <dbReference type="Pfam" id="PF20772"/>
    </source>
</evidence>
<dbReference type="Proteomes" id="UP000228700">
    <property type="component" value="Unassembled WGS sequence"/>
</dbReference>
<evidence type="ECO:0000259" key="4">
    <source>
        <dbReference type="Pfam" id="PF01709"/>
    </source>
</evidence>
<proteinExistence type="inferred from homology"/>
<dbReference type="SUPFAM" id="SSF75625">
    <property type="entry name" value="YebC-like"/>
    <property type="match status" value="1"/>
</dbReference>
<dbReference type="PANTHER" id="PTHR12532">
    <property type="entry name" value="TRANSLATIONAL ACTIVATOR OF CYTOCHROME C OXIDASE 1"/>
    <property type="match status" value="1"/>
</dbReference>
<dbReference type="PANTHER" id="PTHR12532:SF0">
    <property type="entry name" value="TRANSLATIONAL ACTIVATOR OF CYTOCHROME C OXIDASE 1"/>
    <property type="match status" value="1"/>
</dbReference>
<accession>A0A2M8LD40</accession>
<evidence type="ECO:0000313" key="6">
    <source>
        <dbReference type="EMBL" id="PJE74546.1"/>
    </source>
</evidence>
<dbReference type="EMBL" id="PFEQ01000001">
    <property type="protein sequence ID" value="PJE74546.1"/>
    <property type="molecule type" value="Genomic_DNA"/>
</dbReference>
<organism evidence="6 7">
    <name type="scientific">Candidatus Taylorbacteria bacterium CG10_big_fil_rev_8_21_14_0_10_41_48</name>
    <dbReference type="NCBI Taxonomy" id="1975024"/>
    <lineage>
        <taxon>Bacteria</taxon>
        <taxon>Candidatus Tayloriibacteriota</taxon>
    </lineage>
</organism>
<dbReference type="Gene3D" id="1.10.10.200">
    <property type="match status" value="1"/>
</dbReference>
<keyword evidence="2" id="KW-0805">Transcription regulation</keyword>
<feature type="domain" description="TACO1/YebC-like second and third" evidence="4">
    <location>
        <begin position="80"/>
        <end position="137"/>
    </location>
</feature>
<evidence type="ECO:0000313" key="7">
    <source>
        <dbReference type="Proteomes" id="UP000228700"/>
    </source>
</evidence>
<reference evidence="7" key="1">
    <citation type="submission" date="2017-09" db="EMBL/GenBank/DDBJ databases">
        <title>Depth-based differentiation of microbial function through sediment-hosted aquifers and enrichment of novel symbionts in the deep terrestrial subsurface.</title>
        <authorList>
            <person name="Probst A.J."/>
            <person name="Ladd B."/>
            <person name="Jarett J.K."/>
            <person name="Geller-Mcgrath D.E."/>
            <person name="Sieber C.M.K."/>
            <person name="Emerson J.B."/>
            <person name="Anantharaman K."/>
            <person name="Thomas B.C."/>
            <person name="Malmstrom R."/>
            <person name="Stieglmeier M."/>
            <person name="Klingl A."/>
            <person name="Woyke T."/>
            <person name="Ryan C.M."/>
            <person name="Banfield J.F."/>
        </authorList>
    </citation>
    <scope>NUCLEOTIDE SEQUENCE [LARGE SCALE GENOMIC DNA]</scope>
</reference>
<dbReference type="InterPro" id="IPR017856">
    <property type="entry name" value="Integrase-like_N"/>
</dbReference>
<dbReference type="AlphaFoldDB" id="A0A2M8LD40"/>
<feature type="domain" description="TACO1/YebC-like N-terminal" evidence="5">
    <location>
        <begin position="5"/>
        <end position="73"/>
    </location>
</feature>
<evidence type="ECO:0000256" key="2">
    <source>
        <dbReference type="ARBA" id="ARBA00023015"/>
    </source>
</evidence>
<dbReference type="InterPro" id="IPR049083">
    <property type="entry name" value="TACO1_YebC_N"/>
</dbReference>
<keyword evidence="6" id="KW-0238">DNA-binding</keyword>
<dbReference type="GO" id="GO:0005829">
    <property type="term" value="C:cytosol"/>
    <property type="evidence" value="ECO:0007669"/>
    <property type="project" value="TreeGrafter"/>
</dbReference>
<evidence type="ECO:0000256" key="3">
    <source>
        <dbReference type="ARBA" id="ARBA00023163"/>
    </source>
</evidence>
<dbReference type="GO" id="GO:0003677">
    <property type="term" value="F:DNA binding"/>
    <property type="evidence" value="ECO:0007669"/>
    <property type="project" value="UniProtKB-KW"/>
</dbReference>
<dbReference type="InterPro" id="IPR048300">
    <property type="entry name" value="TACO1_YebC-like_2nd/3rd_dom"/>
</dbReference>
<protein>
    <submittedName>
        <fullName evidence="6">YebC/PmpR family DNA-binding transcriptional regulator</fullName>
    </submittedName>
</protein>
<evidence type="ECO:0000256" key="1">
    <source>
        <dbReference type="ARBA" id="ARBA00008724"/>
    </source>
</evidence>
<comment type="similarity">
    <text evidence="1">Belongs to the TACO1 family.</text>
</comment>
<dbReference type="Pfam" id="PF20772">
    <property type="entry name" value="TACO1_YebC_N"/>
    <property type="match status" value="1"/>
</dbReference>
<dbReference type="InterPro" id="IPR029072">
    <property type="entry name" value="YebC-like"/>
</dbReference>
<comment type="caution">
    <text evidence="6">The sequence shown here is derived from an EMBL/GenBank/DDBJ whole genome shotgun (WGS) entry which is preliminary data.</text>
</comment>
<gene>
    <name evidence="6" type="ORF">COV01_00735</name>
</gene>
<dbReference type="InterPro" id="IPR002876">
    <property type="entry name" value="Transcrip_reg_TACO1-like"/>
</dbReference>
<keyword evidence="3" id="KW-0804">Transcription</keyword>
<dbReference type="Gene3D" id="3.30.70.980">
    <property type="match status" value="1"/>
</dbReference>